<evidence type="ECO:0000313" key="1">
    <source>
        <dbReference type="EMBL" id="KAK3706908.1"/>
    </source>
</evidence>
<name>A0ACC3N0J2_9PEZI</name>
<organism evidence="1 2">
    <name type="scientific">Vermiconidia calcicola</name>
    <dbReference type="NCBI Taxonomy" id="1690605"/>
    <lineage>
        <taxon>Eukaryota</taxon>
        <taxon>Fungi</taxon>
        <taxon>Dikarya</taxon>
        <taxon>Ascomycota</taxon>
        <taxon>Pezizomycotina</taxon>
        <taxon>Dothideomycetes</taxon>
        <taxon>Dothideomycetidae</taxon>
        <taxon>Mycosphaerellales</taxon>
        <taxon>Extremaceae</taxon>
        <taxon>Vermiconidia</taxon>
    </lineage>
</organism>
<dbReference type="Proteomes" id="UP001281147">
    <property type="component" value="Unassembled WGS sequence"/>
</dbReference>
<reference evidence="1" key="1">
    <citation type="submission" date="2023-07" db="EMBL/GenBank/DDBJ databases">
        <title>Black Yeasts Isolated from many extreme environments.</title>
        <authorList>
            <person name="Coleine C."/>
            <person name="Stajich J.E."/>
            <person name="Selbmann L."/>
        </authorList>
    </citation>
    <scope>NUCLEOTIDE SEQUENCE</scope>
    <source>
        <strain evidence="1">CCFEE 5714</strain>
    </source>
</reference>
<comment type="caution">
    <text evidence="1">The sequence shown here is derived from an EMBL/GenBank/DDBJ whole genome shotgun (WGS) entry which is preliminary data.</text>
</comment>
<sequence length="100" mass="10687">ISNNGTSDFLLVRNPLTGQTSASTNKTSDATGLEGIVRKVVGFCRNESALKAFYEEINKPKASPLSPLANATIPTNSDIPPFELPPHLIHRAHKFGGTVT</sequence>
<feature type="non-terminal residue" evidence="1">
    <location>
        <position position="1"/>
    </location>
</feature>
<keyword evidence="2" id="KW-1185">Reference proteome</keyword>
<protein>
    <submittedName>
        <fullName evidence="1">Vacuolar membrane-associated protein iml1</fullName>
    </submittedName>
</protein>
<evidence type="ECO:0000313" key="2">
    <source>
        <dbReference type="Proteomes" id="UP001281147"/>
    </source>
</evidence>
<accession>A0ACC3N0J2</accession>
<gene>
    <name evidence="1" type="primary">IML1_1</name>
    <name evidence="1" type="ORF">LTR37_012407</name>
</gene>
<proteinExistence type="predicted"/>
<dbReference type="EMBL" id="JAUTXU010000115">
    <property type="protein sequence ID" value="KAK3706908.1"/>
    <property type="molecule type" value="Genomic_DNA"/>
</dbReference>